<name>A0A944DD04_DENI1</name>
<dbReference type="Proteomes" id="UP000694660">
    <property type="component" value="Unassembled WGS sequence"/>
</dbReference>
<keyword evidence="1" id="KW-1133">Transmembrane helix</keyword>
<dbReference type="AlphaFoldDB" id="A0A944DD04"/>
<keyword evidence="1" id="KW-0472">Membrane</keyword>
<accession>A0A944DD04</accession>
<protein>
    <submittedName>
        <fullName evidence="2">Uncharacterized protein</fullName>
    </submittedName>
</protein>
<dbReference type="EMBL" id="JAEKFT010000021">
    <property type="protein sequence ID" value="MBT0962821.1"/>
    <property type="molecule type" value="Genomic_DNA"/>
</dbReference>
<evidence type="ECO:0000313" key="2">
    <source>
        <dbReference type="EMBL" id="MBT0962821.1"/>
    </source>
</evidence>
<dbReference type="RefSeq" id="WP_214362773.1">
    <property type="nucleotide sequence ID" value="NZ_JAEKFT010000021.1"/>
</dbReference>
<comment type="caution">
    <text evidence="2">The sequence shown here is derived from an EMBL/GenBank/DDBJ whole genome shotgun (WGS) entry which is preliminary data.</text>
</comment>
<keyword evidence="3" id="KW-1185">Reference proteome</keyword>
<gene>
    <name evidence="2" type="ORF">I8J34_16690</name>
</gene>
<organism evidence="2 3">
    <name type="scientific">Denitromonas iodatirespirans</name>
    <dbReference type="NCBI Taxonomy" id="2795389"/>
    <lineage>
        <taxon>Bacteria</taxon>
        <taxon>Pseudomonadati</taxon>
        <taxon>Pseudomonadota</taxon>
        <taxon>Betaproteobacteria</taxon>
        <taxon>Rhodocyclales</taxon>
        <taxon>Zoogloeaceae</taxon>
        <taxon>Denitromonas</taxon>
    </lineage>
</organism>
<keyword evidence="1" id="KW-0812">Transmembrane</keyword>
<evidence type="ECO:0000256" key="1">
    <source>
        <dbReference type="SAM" id="Phobius"/>
    </source>
</evidence>
<feature type="transmembrane region" description="Helical" evidence="1">
    <location>
        <begin position="56"/>
        <end position="74"/>
    </location>
</feature>
<evidence type="ECO:0000313" key="3">
    <source>
        <dbReference type="Proteomes" id="UP000694660"/>
    </source>
</evidence>
<feature type="transmembrane region" description="Helical" evidence="1">
    <location>
        <begin position="20"/>
        <end position="44"/>
    </location>
</feature>
<sequence>MEKFNATSLLAPGRKTHPVVRVLAIPLSILMLCVFSDTLHTLMFDARTFDAVFKNIVTLALLGFLFWPFSYVAVRGKTPRTWHPYQ</sequence>
<reference evidence="3" key="1">
    <citation type="journal article" date="2022" name="ISME J.">
        <title>Genetic and phylogenetic analysis of dissimilatory iodate-reducing bacteria identifies potential niches across the world's oceans.</title>
        <authorList>
            <person name="Reyes-Umana V."/>
            <person name="Henning Z."/>
            <person name="Lee K."/>
            <person name="Barnum T.P."/>
            <person name="Coates J.D."/>
        </authorList>
    </citation>
    <scope>NUCLEOTIDE SEQUENCE [LARGE SCALE GENOMIC DNA]</scope>
    <source>
        <strain evidence="3">IR12</strain>
    </source>
</reference>
<proteinExistence type="predicted"/>